<keyword evidence="4" id="KW-1185">Reference proteome</keyword>
<sequence>DILKNSDHWLELDLNSYEAQLQKNRSPKFVEIEKALTLWVDRALEAKLTISGYTLSTQAQNFANIL</sequence>
<evidence type="ECO:0000313" key="3">
    <source>
        <dbReference type="EMBL" id="CAG8786199.1"/>
    </source>
</evidence>
<accession>A0A9N9P5H3</accession>
<evidence type="ECO:0000256" key="1">
    <source>
        <dbReference type="ARBA" id="ARBA00023125"/>
    </source>
</evidence>
<evidence type="ECO:0000259" key="2">
    <source>
        <dbReference type="Pfam" id="PF03221"/>
    </source>
</evidence>
<reference evidence="3" key="1">
    <citation type="submission" date="2021-06" db="EMBL/GenBank/DDBJ databases">
        <authorList>
            <person name="Kallberg Y."/>
            <person name="Tangrot J."/>
            <person name="Rosling A."/>
        </authorList>
    </citation>
    <scope>NUCLEOTIDE SEQUENCE</scope>
    <source>
        <strain evidence="3">IN212</strain>
    </source>
</reference>
<dbReference type="GO" id="GO:0003677">
    <property type="term" value="F:DNA binding"/>
    <property type="evidence" value="ECO:0007669"/>
    <property type="project" value="UniProtKB-KW"/>
</dbReference>
<dbReference type="SUPFAM" id="SSF46689">
    <property type="entry name" value="Homeodomain-like"/>
    <property type="match status" value="1"/>
</dbReference>
<dbReference type="AlphaFoldDB" id="A0A9N9P5H3"/>
<organism evidence="3 4">
    <name type="scientific">Racocetra fulgida</name>
    <dbReference type="NCBI Taxonomy" id="60492"/>
    <lineage>
        <taxon>Eukaryota</taxon>
        <taxon>Fungi</taxon>
        <taxon>Fungi incertae sedis</taxon>
        <taxon>Mucoromycota</taxon>
        <taxon>Glomeromycotina</taxon>
        <taxon>Glomeromycetes</taxon>
        <taxon>Diversisporales</taxon>
        <taxon>Gigasporaceae</taxon>
        <taxon>Racocetra</taxon>
    </lineage>
</organism>
<dbReference type="InterPro" id="IPR006600">
    <property type="entry name" value="HTH_CenpB_DNA-bd_dom"/>
</dbReference>
<feature type="non-terminal residue" evidence="3">
    <location>
        <position position="66"/>
    </location>
</feature>
<proteinExistence type="predicted"/>
<dbReference type="EMBL" id="CAJVPZ010056838">
    <property type="protein sequence ID" value="CAG8786199.1"/>
    <property type="molecule type" value="Genomic_DNA"/>
</dbReference>
<gene>
    <name evidence="3" type="ORF">RFULGI_LOCUS16280</name>
</gene>
<dbReference type="InterPro" id="IPR009057">
    <property type="entry name" value="Homeodomain-like_sf"/>
</dbReference>
<feature type="domain" description="HTH CENPB-type" evidence="2">
    <location>
        <begin position="30"/>
        <end position="64"/>
    </location>
</feature>
<comment type="caution">
    <text evidence="3">The sequence shown here is derived from an EMBL/GenBank/DDBJ whole genome shotgun (WGS) entry which is preliminary data.</text>
</comment>
<dbReference type="Pfam" id="PF03221">
    <property type="entry name" value="HTH_Tnp_Tc5"/>
    <property type="match status" value="1"/>
</dbReference>
<keyword evidence="1" id="KW-0238">DNA-binding</keyword>
<name>A0A9N9P5H3_9GLOM</name>
<dbReference type="OrthoDB" id="2402233at2759"/>
<protein>
    <submittedName>
        <fullName evidence="3">3975_t:CDS:1</fullName>
    </submittedName>
</protein>
<evidence type="ECO:0000313" key="4">
    <source>
        <dbReference type="Proteomes" id="UP000789396"/>
    </source>
</evidence>
<feature type="non-terminal residue" evidence="3">
    <location>
        <position position="1"/>
    </location>
</feature>
<dbReference type="Proteomes" id="UP000789396">
    <property type="component" value="Unassembled WGS sequence"/>
</dbReference>